<comment type="caution">
    <text evidence="1">The sequence shown here is derived from an EMBL/GenBank/DDBJ whole genome shotgun (WGS) entry which is preliminary data.</text>
</comment>
<reference evidence="1" key="1">
    <citation type="submission" date="2020-08" db="EMBL/GenBank/DDBJ databases">
        <title>Genome public.</title>
        <authorList>
            <person name="Liu C."/>
            <person name="Sun Q."/>
        </authorList>
    </citation>
    <scope>NUCLEOTIDE SEQUENCE</scope>
    <source>
        <strain evidence="1">BX21</strain>
    </source>
</reference>
<evidence type="ECO:0000313" key="1">
    <source>
        <dbReference type="EMBL" id="MBC8589346.1"/>
    </source>
</evidence>
<accession>A0A926EUV9</accession>
<keyword evidence="2" id="KW-1185">Reference proteome</keyword>
<name>A0A926EUV9_9FIRM</name>
<gene>
    <name evidence="1" type="ORF">H8707_14095</name>
</gene>
<evidence type="ECO:0000313" key="2">
    <source>
        <dbReference type="Proteomes" id="UP000601171"/>
    </source>
</evidence>
<dbReference type="AlphaFoldDB" id="A0A926EUV9"/>
<organism evidence="1 2">
    <name type="scientific">Paratissierella segnis</name>
    <dbReference type="NCBI Taxonomy" id="2763679"/>
    <lineage>
        <taxon>Bacteria</taxon>
        <taxon>Bacillati</taxon>
        <taxon>Bacillota</taxon>
        <taxon>Tissierellia</taxon>
        <taxon>Tissierellales</taxon>
        <taxon>Tissierellaceae</taxon>
        <taxon>Paratissierella</taxon>
    </lineage>
</organism>
<proteinExistence type="predicted"/>
<protein>
    <submittedName>
        <fullName evidence="1">Uncharacterized protein</fullName>
    </submittedName>
</protein>
<dbReference type="Proteomes" id="UP000601171">
    <property type="component" value="Unassembled WGS sequence"/>
</dbReference>
<sequence>MILKININDEVKVKLTDFGIQILKERHDQLNKKIKESGGKGIEFVLRIDKDGYYKTQLYNLMNTFGEYMTVGSEGLPFEIEIEIEGGN</sequence>
<dbReference type="EMBL" id="JACRTG010000034">
    <property type="protein sequence ID" value="MBC8589346.1"/>
    <property type="molecule type" value="Genomic_DNA"/>
</dbReference>
<dbReference type="RefSeq" id="WP_262430813.1">
    <property type="nucleotide sequence ID" value="NZ_JACRTG010000034.1"/>
</dbReference>